<dbReference type="FunFam" id="3.90.640.10:FF:000032">
    <property type="entry name" value="heat shock 70 kDa protein 13"/>
    <property type="match status" value="1"/>
</dbReference>
<dbReference type="OrthoDB" id="2401965at2759"/>
<feature type="non-terminal residue" evidence="14">
    <location>
        <position position="591"/>
    </location>
</feature>
<evidence type="ECO:0000256" key="2">
    <source>
        <dbReference type="ARBA" id="ARBA00004144"/>
    </source>
</evidence>
<evidence type="ECO:0000256" key="5">
    <source>
        <dbReference type="ARBA" id="ARBA00018765"/>
    </source>
</evidence>
<name>A0A8J6ABM2_GALPY</name>
<keyword evidence="6" id="KW-0732">Signal</keyword>
<gene>
    <name evidence="14" type="ORF">J0S82_004446</name>
</gene>
<dbReference type="InterPro" id="IPR013126">
    <property type="entry name" value="Hsp_70_fam"/>
</dbReference>
<evidence type="ECO:0000256" key="10">
    <source>
        <dbReference type="ARBA" id="ARBA00022848"/>
    </source>
</evidence>
<evidence type="ECO:0000256" key="3">
    <source>
        <dbReference type="ARBA" id="ARBA00007381"/>
    </source>
</evidence>
<accession>A0A8J6ABM2</accession>
<evidence type="ECO:0000256" key="9">
    <source>
        <dbReference type="ARBA" id="ARBA00022840"/>
    </source>
</evidence>
<evidence type="ECO:0000256" key="13">
    <source>
        <dbReference type="SAM" id="MobiDB-lite"/>
    </source>
</evidence>
<dbReference type="PROSITE" id="PS00329">
    <property type="entry name" value="HSP70_2"/>
    <property type="match status" value="1"/>
</dbReference>
<dbReference type="SUPFAM" id="SSF53067">
    <property type="entry name" value="Actin-like ATPase domain"/>
    <property type="match status" value="2"/>
</dbReference>
<evidence type="ECO:0000256" key="6">
    <source>
        <dbReference type="ARBA" id="ARBA00022729"/>
    </source>
</evidence>
<comment type="subunit">
    <text evidence="4">Binds UBQLN2.</text>
</comment>
<dbReference type="CDD" id="cd10237">
    <property type="entry name" value="ASKHA_NBD_HSP70_HSPA13"/>
    <property type="match status" value="1"/>
</dbReference>
<evidence type="ECO:0000313" key="14">
    <source>
        <dbReference type="EMBL" id="KAG8518516.1"/>
    </source>
</evidence>
<keyword evidence="14" id="KW-0346">Stress response</keyword>
<evidence type="ECO:0000256" key="11">
    <source>
        <dbReference type="ARBA" id="ARBA00031426"/>
    </source>
</evidence>
<dbReference type="Proteomes" id="UP000700334">
    <property type="component" value="Unassembled WGS sequence"/>
</dbReference>
<dbReference type="GO" id="GO:0005524">
    <property type="term" value="F:ATP binding"/>
    <property type="evidence" value="ECO:0007669"/>
    <property type="project" value="UniProtKB-KW"/>
</dbReference>
<proteinExistence type="inferred from homology"/>
<keyword evidence="10" id="KW-0492">Microsome</keyword>
<protein>
    <recommendedName>
        <fullName evidence="5">Heat shock 70 kDa protein 13</fullName>
    </recommendedName>
    <alternativeName>
        <fullName evidence="11">Stress-70 protein chaperone microsome-associated 60 kDa protein</fullName>
    </alternativeName>
</protein>
<comment type="subcellular location">
    <subcellularLocation>
        <location evidence="2">Microsome</location>
    </subcellularLocation>
</comment>
<dbReference type="FunFam" id="3.30.30.30:FF:000007">
    <property type="entry name" value="Heat shock 70 kDa protein 13"/>
    <property type="match status" value="1"/>
</dbReference>
<dbReference type="PROSITE" id="PS00297">
    <property type="entry name" value="HSP70_1"/>
    <property type="match status" value="1"/>
</dbReference>
<evidence type="ECO:0000256" key="12">
    <source>
        <dbReference type="RuleBase" id="RU003322"/>
    </source>
</evidence>
<comment type="function">
    <text evidence="1">Has peptide-independent ATPase activity.</text>
</comment>
<evidence type="ECO:0000256" key="7">
    <source>
        <dbReference type="ARBA" id="ARBA00022741"/>
    </source>
</evidence>
<keyword evidence="7 12" id="KW-0547">Nucleotide-binding</keyword>
<dbReference type="FunFam" id="3.30.420.40:FF:000110">
    <property type="entry name" value="heat shock 70 kDa protein 13 isoform X1"/>
    <property type="match status" value="1"/>
</dbReference>
<evidence type="ECO:0000256" key="1">
    <source>
        <dbReference type="ARBA" id="ARBA00002077"/>
    </source>
</evidence>
<dbReference type="AlphaFoldDB" id="A0A8J6ABM2"/>
<keyword evidence="9 12" id="KW-0067">ATP-binding</keyword>
<dbReference type="Pfam" id="PF00012">
    <property type="entry name" value="HSP70"/>
    <property type="match status" value="2"/>
</dbReference>
<keyword evidence="15" id="KW-1185">Reference proteome</keyword>
<feature type="compositionally biased region" description="Basic and acidic residues" evidence="13">
    <location>
        <begin position="436"/>
        <end position="450"/>
    </location>
</feature>
<dbReference type="PANTHER" id="PTHR19375">
    <property type="entry name" value="HEAT SHOCK PROTEIN 70KDA"/>
    <property type="match status" value="1"/>
</dbReference>
<evidence type="ECO:0000313" key="15">
    <source>
        <dbReference type="Proteomes" id="UP000700334"/>
    </source>
</evidence>
<comment type="similarity">
    <text evidence="3 12">Belongs to the heat shock protein 70 family.</text>
</comment>
<sequence>FWVFATRETGIEPQTEARIAQGKPNWFSSLCVKGRLSRHGQPLNEDSQTHDIMVNEVLALVRPVNSPVAAKQKDYISQGRAGLPGGVEAVPHVRYSHPKLLWQDCDGRRDDDLRSVIGGSGSQLWAQDGSAVLTLLLAGYLAQQYLPLPTPKVIGIDLGTTYCSVGVFFPGTGKVKVIPDENGHISIPSMVSFTDDDVYVGYESLELADSNPQNTIYDAKRFIGKIFTPEELEAEIGRYPFKVLNKNGLVEFSVTSNETITVSPEYVGSRLLLKLKEMAEEYLGMPVVNAVISVPAEFDLKQRNSTIEAANLAGLKILRVINEPTAAAMAYGLHKVDVFHVLVIDLGGGTLDVSLLNKQGGMFVTRAMSGNNKLGGQDFNQRLLQYLYKQIYQTYGFLPSRKEEIHRLRQAVEMVKLNLTLHQYAQVSVLLTVEEEDKKEPQSSDTELPKNRLSPADGHHVNSVFGDSHPEKKSGESQVLFETEISRKLFDTLNEDLFQKILVPIQQVLKEGHLEKTEIDEVVLVGGSTRIPRIRQVIQEFFGKDPNTSVDPDLAVVTGVAIQAGIDGGSWPLQVSALEIPNKHLQKTNFN</sequence>
<dbReference type="InterPro" id="IPR043129">
    <property type="entry name" value="ATPase_NBD"/>
</dbReference>
<dbReference type="PROSITE" id="PS01036">
    <property type="entry name" value="HSP70_3"/>
    <property type="match status" value="1"/>
</dbReference>
<organism evidence="14 15">
    <name type="scientific">Galemys pyrenaicus</name>
    <name type="common">Iberian desman</name>
    <name type="synonym">Pyrenean desman</name>
    <dbReference type="NCBI Taxonomy" id="202257"/>
    <lineage>
        <taxon>Eukaryota</taxon>
        <taxon>Metazoa</taxon>
        <taxon>Chordata</taxon>
        <taxon>Craniata</taxon>
        <taxon>Vertebrata</taxon>
        <taxon>Euteleostomi</taxon>
        <taxon>Mammalia</taxon>
        <taxon>Eutheria</taxon>
        <taxon>Laurasiatheria</taxon>
        <taxon>Eulipotyphla</taxon>
        <taxon>Talpidae</taxon>
        <taxon>Galemys</taxon>
    </lineage>
</organism>
<dbReference type="PRINTS" id="PR00301">
    <property type="entry name" value="HEATSHOCK70"/>
</dbReference>
<evidence type="ECO:0000256" key="4">
    <source>
        <dbReference type="ARBA" id="ARBA00011671"/>
    </source>
</evidence>
<reference evidence="14" key="1">
    <citation type="journal article" date="2021" name="Evol. Appl.">
        <title>The genome of the Pyrenean desman and the effects of bottlenecks and inbreeding on the genomic landscape of an endangered species.</title>
        <authorList>
            <person name="Escoda L."/>
            <person name="Castresana J."/>
        </authorList>
    </citation>
    <scope>NUCLEOTIDE SEQUENCE</scope>
    <source>
        <strain evidence="14">IBE-C5619</strain>
    </source>
</reference>
<dbReference type="Gene3D" id="3.30.30.30">
    <property type="match status" value="1"/>
</dbReference>
<dbReference type="FunFam" id="3.30.420.40:FF:000103">
    <property type="entry name" value="Heat shock 70 kDa protein 13"/>
    <property type="match status" value="1"/>
</dbReference>
<feature type="region of interest" description="Disordered" evidence="13">
    <location>
        <begin position="435"/>
        <end position="476"/>
    </location>
</feature>
<dbReference type="EMBL" id="JAGFMF010011629">
    <property type="protein sequence ID" value="KAG8518516.1"/>
    <property type="molecule type" value="Genomic_DNA"/>
</dbReference>
<keyword evidence="8" id="KW-0256">Endoplasmic reticulum</keyword>
<dbReference type="GO" id="GO:0140662">
    <property type="term" value="F:ATP-dependent protein folding chaperone"/>
    <property type="evidence" value="ECO:0007669"/>
    <property type="project" value="InterPro"/>
</dbReference>
<dbReference type="InterPro" id="IPR042048">
    <property type="entry name" value="HSPA13"/>
</dbReference>
<dbReference type="Gene3D" id="3.30.420.40">
    <property type="match status" value="4"/>
</dbReference>
<comment type="caution">
    <text evidence="14">The sequence shown here is derived from an EMBL/GenBank/DDBJ whole genome shotgun (WGS) entry which is preliminary data.</text>
</comment>
<dbReference type="Gene3D" id="3.90.640.10">
    <property type="entry name" value="Actin, Chain A, domain 4"/>
    <property type="match status" value="2"/>
</dbReference>
<evidence type="ECO:0000256" key="8">
    <source>
        <dbReference type="ARBA" id="ARBA00022824"/>
    </source>
</evidence>
<dbReference type="InterPro" id="IPR018181">
    <property type="entry name" value="Heat_shock_70_CS"/>
</dbReference>